<evidence type="ECO:0000313" key="2">
    <source>
        <dbReference type="Proteomes" id="UP000076532"/>
    </source>
</evidence>
<protein>
    <submittedName>
        <fullName evidence="1">Uncharacterized protein</fullName>
    </submittedName>
</protein>
<dbReference type="Proteomes" id="UP000076532">
    <property type="component" value="Unassembled WGS sequence"/>
</dbReference>
<dbReference type="EMBL" id="KV417485">
    <property type="protein sequence ID" value="KZP32472.1"/>
    <property type="molecule type" value="Genomic_DNA"/>
</dbReference>
<keyword evidence="2" id="KW-1185">Reference proteome</keyword>
<proteinExistence type="predicted"/>
<name>A0A166V8Z4_9AGAM</name>
<gene>
    <name evidence="1" type="ORF">FIBSPDRAFT_925015</name>
</gene>
<evidence type="ECO:0000313" key="1">
    <source>
        <dbReference type="EMBL" id="KZP32472.1"/>
    </source>
</evidence>
<dbReference type="AlphaFoldDB" id="A0A166V8Z4"/>
<reference evidence="1 2" key="1">
    <citation type="journal article" date="2016" name="Mol. Biol. Evol.">
        <title>Comparative Genomics of Early-Diverging Mushroom-Forming Fungi Provides Insights into the Origins of Lignocellulose Decay Capabilities.</title>
        <authorList>
            <person name="Nagy L.G."/>
            <person name="Riley R."/>
            <person name="Tritt A."/>
            <person name="Adam C."/>
            <person name="Daum C."/>
            <person name="Floudas D."/>
            <person name="Sun H."/>
            <person name="Yadav J.S."/>
            <person name="Pangilinan J."/>
            <person name="Larsson K.H."/>
            <person name="Matsuura K."/>
            <person name="Barry K."/>
            <person name="Labutti K."/>
            <person name="Kuo R."/>
            <person name="Ohm R.A."/>
            <person name="Bhattacharya S.S."/>
            <person name="Shirouzu T."/>
            <person name="Yoshinaga Y."/>
            <person name="Martin F.M."/>
            <person name="Grigoriev I.V."/>
            <person name="Hibbett D.S."/>
        </authorList>
    </citation>
    <scope>NUCLEOTIDE SEQUENCE [LARGE SCALE GENOMIC DNA]</scope>
    <source>
        <strain evidence="1 2">CBS 109695</strain>
    </source>
</reference>
<sequence>MSQLPVPPELPDEINDVNLLQWVSNTALQEPDPALHRQMDLPVLFASGIAAWFKTEIDVRIMMYHDPATMLSTLASAADVARLARIARAFYPPSNAIQPNTNFSDHDAVCALFAYWGLYCIQHRDGEDVLYDWLSDIIDWEIENSTYPISYCILILRWHPGLGVECLKLRNRLFASRLTSHLTLIVCHGHVNTGLRRLPVDARNPLRRRNGTSMGRVVFETVGLLVGFVADELRATEKLGEERRRSEA</sequence>
<organism evidence="1 2">
    <name type="scientific">Athelia psychrophila</name>
    <dbReference type="NCBI Taxonomy" id="1759441"/>
    <lineage>
        <taxon>Eukaryota</taxon>
        <taxon>Fungi</taxon>
        <taxon>Dikarya</taxon>
        <taxon>Basidiomycota</taxon>
        <taxon>Agaricomycotina</taxon>
        <taxon>Agaricomycetes</taxon>
        <taxon>Agaricomycetidae</taxon>
        <taxon>Atheliales</taxon>
        <taxon>Atheliaceae</taxon>
        <taxon>Athelia</taxon>
    </lineage>
</organism>
<accession>A0A166V8Z4</accession>